<keyword evidence="8" id="KW-1185">Reference proteome</keyword>
<feature type="domain" description="3-hydroxyisobutyrate dehydrogenase-like NAD-binding" evidence="5">
    <location>
        <begin position="164"/>
        <end position="283"/>
    </location>
</feature>
<dbReference type="PaxDb" id="880073-Calab_2028"/>
<dbReference type="PANTHER" id="PTHR43580:SF2">
    <property type="entry name" value="CYTOKINE-LIKE NUCLEAR FACTOR N-PAC"/>
    <property type="match status" value="1"/>
</dbReference>
<accession>H1XUU1</accession>
<dbReference type="SUPFAM" id="SSF51735">
    <property type="entry name" value="NAD(P)-binding Rossmann-fold domains"/>
    <property type="match status" value="1"/>
</dbReference>
<dbReference type="Gene3D" id="3.40.50.720">
    <property type="entry name" value="NAD(P)-binding Rossmann-like Domain"/>
    <property type="match status" value="1"/>
</dbReference>
<dbReference type="PROSITE" id="PS00895">
    <property type="entry name" value="3_HYDROXYISOBUT_DH"/>
    <property type="match status" value="1"/>
</dbReference>
<dbReference type="OrthoDB" id="9812907at2"/>
<dbReference type="InterPro" id="IPR015815">
    <property type="entry name" value="HIBADH-related"/>
</dbReference>
<dbReference type="EMBL" id="CM001402">
    <property type="protein sequence ID" value="EHO41640.1"/>
    <property type="molecule type" value="Genomic_DNA"/>
</dbReference>
<evidence type="ECO:0000256" key="3">
    <source>
        <dbReference type="PIRSR" id="PIRSR000103-1"/>
    </source>
</evidence>
<evidence type="ECO:0000313" key="7">
    <source>
        <dbReference type="EMBL" id="EHO41640.1"/>
    </source>
</evidence>
<evidence type="ECO:0000313" key="9">
    <source>
        <dbReference type="Proteomes" id="UP000183868"/>
    </source>
</evidence>
<dbReference type="PIRSF" id="PIRSF000103">
    <property type="entry name" value="HIBADH"/>
    <property type="match status" value="1"/>
</dbReference>
<dbReference type="GO" id="GO:0016054">
    <property type="term" value="P:organic acid catabolic process"/>
    <property type="evidence" value="ECO:0007669"/>
    <property type="project" value="UniProtKB-ARBA"/>
</dbReference>
<feature type="active site" evidence="3">
    <location>
        <position position="170"/>
    </location>
</feature>
<dbReference type="eggNOG" id="COG2084">
    <property type="taxonomic scope" value="Bacteria"/>
</dbReference>
<dbReference type="Proteomes" id="UP000004671">
    <property type="component" value="Chromosome"/>
</dbReference>
<dbReference type="InterPro" id="IPR036291">
    <property type="entry name" value="NAD(P)-bd_dom_sf"/>
</dbReference>
<name>H1XUU1_CALAY</name>
<reference evidence="6 9" key="2">
    <citation type="submission" date="2016-11" db="EMBL/GenBank/DDBJ databases">
        <title>Genomic analysis of Caldithrix abyssi and proposal of a novel bacterial phylum Caldithrichaeota.</title>
        <authorList>
            <person name="Kublanov I."/>
            <person name="Sigalova O."/>
            <person name="Gavrilov S."/>
            <person name="Lebedinsky A."/>
            <person name="Ivanova N."/>
            <person name="Daum C."/>
            <person name="Reddy T."/>
            <person name="Klenk H.P."/>
            <person name="Goker M."/>
            <person name="Reva O."/>
            <person name="Miroshnichenko M."/>
            <person name="Kyprides N."/>
            <person name="Woyke T."/>
            <person name="Gelfand M."/>
        </authorList>
    </citation>
    <scope>NUCLEOTIDE SEQUENCE [LARGE SCALE GENOMIC DNA]</scope>
    <source>
        <strain evidence="6 9">LF13</strain>
    </source>
</reference>
<dbReference type="KEGG" id="caby:Cabys_793"/>
<dbReference type="SUPFAM" id="SSF48179">
    <property type="entry name" value="6-phosphogluconate dehydrogenase C-terminal domain-like"/>
    <property type="match status" value="1"/>
</dbReference>
<dbReference type="Pfam" id="PF14833">
    <property type="entry name" value="NAD_binding_11"/>
    <property type="match status" value="1"/>
</dbReference>
<sequence length="286" mass="31181">MKIGFIGLGIMGSRMAINLIKNGFSLIVFNRTREKAQPLLEAGAEWAESPAELAKKVDLLITMLSTPEAVEQLALGENGFLNHLPHGGTWMDCTTVNPSFSRKMAALAEEHHIRFVDAPVAGSKKPAEEGQLLFLVGGKREDVVFCEPLFKAMGKKHLHVGPSGQGAALKMLFNLLLGEAMLAFAEALALGEKMGFERTQLLDILLDAPVTAPFVAGKRQKIESGVYDAEFPLQWMQKDLQLASLTAYEQSLALPALNVIKEVFALAKQQGLAEKDFSAIFAYLNK</sequence>
<evidence type="ECO:0000256" key="1">
    <source>
        <dbReference type="ARBA" id="ARBA00023002"/>
    </source>
</evidence>
<proteinExistence type="predicted"/>
<dbReference type="InterPro" id="IPR008927">
    <property type="entry name" value="6-PGluconate_DH-like_C_sf"/>
</dbReference>
<reference evidence="7 8" key="1">
    <citation type="submission" date="2011-09" db="EMBL/GenBank/DDBJ databases">
        <title>The permanent draft genome of Caldithrix abyssi DSM 13497.</title>
        <authorList>
            <consortium name="US DOE Joint Genome Institute (JGI-PGF)"/>
            <person name="Lucas S."/>
            <person name="Han J."/>
            <person name="Lapidus A."/>
            <person name="Bruce D."/>
            <person name="Goodwin L."/>
            <person name="Pitluck S."/>
            <person name="Peters L."/>
            <person name="Kyrpides N."/>
            <person name="Mavromatis K."/>
            <person name="Ivanova N."/>
            <person name="Mikhailova N."/>
            <person name="Chertkov O."/>
            <person name="Detter J.C."/>
            <person name="Tapia R."/>
            <person name="Han C."/>
            <person name="Land M."/>
            <person name="Hauser L."/>
            <person name="Markowitz V."/>
            <person name="Cheng J.-F."/>
            <person name="Hugenholtz P."/>
            <person name="Woyke T."/>
            <person name="Wu D."/>
            <person name="Spring S."/>
            <person name="Brambilla E."/>
            <person name="Klenk H.-P."/>
            <person name="Eisen J.A."/>
        </authorList>
    </citation>
    <scope>NUCLEOTIDE SEQUENCE [LARGE SCALE GENOMIC DNA]</scope>
    <source>
        <strain evidence="7 8">DSM 13497</strain>
    </source>
</reference>
<evidence type="ECO:0000259" key="4">
    <source>
        <dbReference type="Pfam" id="PF03446"/>
    </source>
</evidence>
<evidence type="ECO:0000313" key="8">
    <source>
        <dbReference type="Proteomes" id="UP000004671"/>
    </source>
</evidence>
<dbReference type="GO" id="GO:0051287">
    <property type="term" value="F:NAD binding"/>
    <property type="evidence" value="ECO:0007669"/>
    <property type="project" value="InterPro"/>
</dbReference>
<protein>
    <submittedName>
        <fullName evidence="6">3-hydroxyisobutyrate dehydrogenase/glyoxylate/succinic semialdehyde reductase</fullName>
    </submittedName>
    <submittedName>
        <fullName evidence="7">6-phosphogluconate dehydrogenase NAD-binding</fullName>
    </submittedName>
</protein>
<dbReference type="PANTHER" id="PTHR43580">
    <property type="entry name" value="OXIDOREDUCTASE GLYR1-RELATED"/>
    <property type="match status" value="1"/>
</dbReference>
<keyword evidence="2" id="KW-0520">NAD</keyword>
<dbReference type="FunCoup" id="H1XUU1">
    <property type="interactions" value="448"/>
</dbReference>
<dbReference type="InterPro" id="IPR029154">
    <property type="entry name" value="HIBADH-like_NADP-bd"/>
</dbReference>
<organism evidence="7 8">
    <name type="scientific">Caldithrix abyssi DSM 13497</name>
    <dbReference type="NCBI Taxonomy" id="880073"/>
    <lineage>
        <taxon>Bacteria</taxon>
        <taxon>Pseudomonadati</taxon>
        <taxon>Calditrichota</taxon>
        <taxon>Calditrichia</taxon>
        <taxon>Calditrichales</taxon>
        <taxon>Calditrichaceae</taxon>
        <taxon>Caldithrix</taxon>
    </lineage>
</organism>
<dbReference type="Proteomes" id="UP000183868">
    <property type="component" value="Chromosome"/>
</dbReference>
<dbReference type="EMBL" id="CP018099">
    <property type="protein sequence ID" value="APF17544.1"/>
    <property type="molecule type" value="Genomic_DNA"/>
</dbReference>
<dbReference type="Pfam" id="PF03446">
    <property type="entry name" value="NAD_binding_2"/>
    <property type="match status" value="1"/>
</dbReference>
<dbReference type="InterPro" id="IPR051265">
    <property type="entry name" value="HIBADH-related_NP60_sf"/>
</dbReference>
<dbReference type="InterPro" id="IPR002204">
    <property type="entry name" value="3-OH-isobutyrate_DH-rel_CS"/>
</dbReference>
<dbReference type="AlphaFoldDB" id="H1XUU1"/>
<keyword evidence="1" id="KW-0560">Oxidoreductase</keyword>
<feature type="domain" description="6-phosphogluconate dehydrogenase NADP-binding" evidence="4">
    <location>
        <begin position="2"/>
        <end position="161"/>
    </location>
</feature>
<evidence type="ECO:0000259" key="5">
    <source>
        <dbReference type="Pfam" id="PF14833"/>
    </source>
</evidence>
<dbReference type="Gene3D" id="1.10.1040.10">
    <property type="entry name" value="N-(1-d-carboxylethyl)-l-norvaline Dehydrogenase, domain 2"/>
    <property type="match status" value="1"/>
</dbReference>
<dbReference type="InParanoid" id="H1XUU1"/>
<dbReference type="InterPro" id="IPR006115">
    <property type="entry name" value="6PGDH_NADP-bd"/>
</dbReference>
<gene>
    <name evidence="6" type="ORF">Cabys_793</name>
    <name evidence="7" type="ORF">Calab_2028</name>
</gene>
<dbReference type="STRING" id="880073.Cabys_793"/>
<evidence type="ECO:0000313" key="6">
    <source>
        <dbReference type="EMBL" id="APF17544.1"/>
    </source>
</evidence>
<dbReference type="GO" id="GO:0016491">
    <property type="term" value="F:oxidoreductase activity"/>
    <property type="evidence" value="ECO:0007669"/>
    <property type="project" value="UniProtKB-KW"/>
</dbReference>
<dbReference type="HOGENOM" id="CLU_035117_0_0_0"/>
<dbReference type="InterPro" id="IPR013328">
    <property type="entry name" value="6PGD_dom2"/>
</dbReference>
<dbReference type="RefSeq" id="WP_006928806.1">
    <property type="nucleotide sequence ID" value="NZ_CM001402.1"/>
</dbReference>
<evidence type="ECO:0000256" key="2">
    <source>
        <dbReference type="ARBA" id="ARBA00023027"/>
    </source>
</evidence>
<dbReference type="GO" id="GO:0050661">
    <property type="term" value="F:NADP binding"/>
    <property type="evidence" value="ECO:0007669"/>
    <property type="project" value="InterPro"/>
</dbReference>